<name>A0A841TAB3_9BACL</name>
<protein>
    <recommendedName>
        <fullName evidence="3">Hsp20/alpha crystallin family protein</fullName>
    </recommendedName>
</protein>
<dbReference type="CDD" id="cd00298">
    <property type="entry name" value="ACD_sHsps_p23-like"/>
    <property type="match status" value="1"/>
</dbReference>
<sequence length="152" mass="17743">MNRWKPLDVDWKEFQNDLFSQVPFVGKSWNPKGIENFVERTIRSYLPRSMFGNAGFSPFAAAIDYDVFETHRSIFVRCRVPEDVSPRSLRFYANSRQLRIESGDHSEDITLPGEINPNRTIARYRQGVLEIRMPKVGRSEPFQEIFIRDGGK</sequence>
<dbReference type="EMBL" id="JACJVN010000055">
    <property type="protein sequence ID" value="MBB6678433.1"/>
    <property type="molecule type" value="Genomic_DNA"/>
</dbReference>
<dbReference type="Gene3D" id="2.60.40.790">
    <property type="match status" value="1"/>
</dbReference>
<accession>A0A841TAB3</accession>
<dbReference type="RefSeq" id="WP_185179698.1">
    <property type="nucleotide sequence ID" value="NZ_CBCSEP010000009.1"/>
</dbReference>
<evidence type="ECO:0000313" key="2">
    <source>
        <dbReference type="Proteomes" id="UP000574133"/>
    </source>
</evidence>
<gene>
    <name evidence="1" type="ORF">H4Q31_14085</name>
</gene>
<dbReference type="SUPFAM" id="SSF49764">
    <property type="entry name" value="HSP20-like chaperones"/>
    <property type="match status" value="1"/>
</dbReference>
<evidence type="ECO:0008006" key="3">
    <source>
        <dbReference type="Google" id="ProtNLM"/>
    </source>
</evidence>
<dbReference type="AlphaFoldDB" id="A0A841TAB3"/>
<dbReference type="InterPro" id="IPR008978">
    <property type="entry name" value="HSP20-like_chaperone"/>
</dbReference>
<evidence type="ECO:0000313" key="1">
    <source>
        <dbReference type="EMBL" id="MBB6678433.1"/>
    </source>
</evidence>
<dbReference type="Proteomes" id="UP000574133">
    <property type="component" value="Unassembled WGS sequence"/>
</dbReference>
<keyword evidence="2" id="KW-1185">Reference proteome</keyword>
<comment type="caution">
    <text evidence="1">The sequence shown here is derived from an EMBL/GenBank/DDBJ whole genome shotgun (WGS) entry which is preliminary data.</text>
</comment>
<proteinExistence type="predicted"/>
<reference evidence="1 2" key="1">
    <citation type="submission" date="2020-08" db="EMBL/GenBank/DDBJ databases">
        <title>Cohnella phylogeny.</title>
        <authorList>
            <person name="Dunlap C."/>
        </authorList>
    </citation>
    <scope>NUCLEOTIDE SEQUENCE [LARGE SCALE GENOMIC DNA]</scope>
    <source>
        <strain evidence="1 2">DSM 103658</strain>
    </source>
</reference>
<organism evidence="1 2">
    <name type="scientific">Cohnella lubricantis</name>
    <dbReference type="NCBI Taxonomy" id="2163172"/>
    <lineage>
        <taxon>Bacteria</taxon>
        <taxon>Bacillati</taxon>
        <taxon>Bacillota</taxon>
        <taxon>Bacilli</taxon>
        <taxon>Bacillales</taxon>
        <taxon>Paenibacillaceae</taxon>
        <taxon>Cohnella</taxon>
    </lineage>
</organism>